<sequence>MKKINQYFYAGCIAYTVASTILIVMCLIKNKGDFQVKSYASMLIIIIFIQIILYFMENLQVKSQFVHMSLELFMIIIITFTLGMPTKLIRIESIYDVIEIITMLILTYGITILSLYLNSRNDANYINRMLKERR</sequence>
<name>A0A2U8DQP8_9CLOT</name>
<dbReference type="KEGG" id="cdrk:B9W14_10000"/>
<dbReference type="Proteomes" id="UP000244910">
    <property type="component" value="Chromosome"/>
</dbReference>
<evidence type="ECO:0000256" key="1">
    <source>
        <dbReference type="SAM" id="Phobius"/>
    </source>
</evidence>
<dbReference type="OrthoDB" id="1935075at2"/>
<feature type="transmembrane region" description="Helical" evidence="1">
    <location>
        <begin position="39"/>
        <end position="56"/>
    </location>
</feature>
<keyword evidence="1" id="KW-1133">Transmembrane helix</keyword>
<proteinExistence type="predicted"/>
<feature type="transmembrane region" description="Helical" evidence="1">
    <location>
        <begin position="97"/>
        <end position="117"/>
    </location>
</feature>
<accession>A0A2U8DQP8</accession>
<keyword evidence="3" id="KW-1185">Reference proteome</keyword>
<reference evidence="3" key="1">
    <citation type="submission" date="2017-04" db="EMBL/GenBank/DDBJ databases">
        <authorList>
            <person name="Song Y."/>
            <person name="Cho B.-K."/>
        </authorList>
    </citation>
    <scope>NUCLEOTIDE SEQUENCE [LARGE SCALE GENOMIC DNA]</scope>
    <source>
        <strain evidence="3">SL1</strain>
    </source>
</reference>
<keyword evidence="1" id="KW-0812">Transmembrane</keyword>
<dbReference type="AlphaFoldDB" id="A0A2U8DQP8"/>
<protein>
    <recommendedName>
        <fullName evidence="4">DUF3021 domain-containing protein</fullName>
    </recommendedName>
</protein>
<evidence type="ECO:0000313" key="3">
    <source>
        <dbReference type="Proteomes" id="UP000244910"/>
    </source>
</evidence>
<dbReference type="RefSeq" id="WP_032077894.1">
    <property type="nucleotide sequence ID" value="NZ_CP020953.1"/>
</dbReference>
<feature type="transmembrane region" description="Helical" evidence="1">
    <location>
        <begin position="68"/>
        <end position="85"/>
    </location>
</feature>
<evidence type="ECO:0008006" key="4">
    <source>
        <dbReference type="Google" id="ProtNLM"/>
    </source>
</evidence>
<evidence type="ECO:0000313" key="2">
    <source>
        <dbReference type="EMBL" id="AWI04811.1"/>
    </source>
</evidence>
<dbReference type="EMBL" id="CP020953">
    <property type="protein sequence ID" value="AWI04811.1"/>
    <property type="molecule type" value="Genomic_DNA"/>
</dbReference>
<gene>
    <name evidence="2" type="ORF">B9W14_10000</name>
</gene>
<feature type="transmembrane region" description="Helical" evidence="1">
    <location>
        <begin position="6"/>
        <end position="27"/>
    </location>
</feature>
<organism evidence="2 3">
    <name type="scientific">Clostridium drakei</name>
    <dbReference type="NCBI Taxonomy" id="332101"/>
    <lineage>
        <taxon>Bacteria</taxon>
        <taxon>Bacillati</taxon>
        <taxon>Bacillota</taxon>
        <taxon>Clostridia</taxon>
        <taxon>Eubacteriales</taxon>
        <taxon>Clostridiaceae</taxon>
        <taxon>Clostridium</taxon>
    </lineage>
</organism>
<keyword evidence="1" id="KW-0472">Membrane</keyword>